<dbReference type="eggNOG" id="KOG1525">
    <property type="taxonomic scope" value="Eukaryota"/>
</dbReference>
<dbReference type="EMBL" id="KZ155838">
    <property type="protein sequence ID" value="OUS42443.1"/>
    <property type="molecule type" value="Genomic_DNA"/>
</dbReference>
<evidence type="ECO:0000256" key="6">
    <source>
        <dbReference type="SAM" id="MobiDB-lite"/>
    </source>
</evidence>
<evidence type="ECO:0000256" key="4">
    <source>
        <dbReference type="ARBA" id="ARBA00023242"/>
    </source>
</evidence>
<dbReference type="Pfam" id="PF20168">
    <property type="entry name" value="PDS5"/>
    <property type="match status" value="1"/>
</dbReference>
<sequence>MTSSAIDRCVALGKDLDKVARAKTKGASANRNGDAGKILEALADALSKVDQGGEGAKALLDTTKALTTRFVMTHESKRVRVLTALCVSDIMRVCAPDAPIEGDEAMRDVYELFLDALGSLKSIESEEFESAKSLLMNIANIGLCVPMLDLECDGADTLVRDLFRVLLDAVNASNSTTVTEEISKVLTTMIEESCDEDTPVPADIVFEVLSRLIDPVRTENPASYRLAVELVRKCEHQLHTPIQNFLTEAMHGSVDEDSALAPLSKRHVDVIEEIAVCDPTALVTVWPSVTDDLQADDLSVRLRAVKLFGRVFAFAESRTAEDYPHLLLEFARRFNDKAVEVRLEMVKWSPKFLKSRVDPHAELTSVPAATIVKQLRERLHDFDESVRSTTVSVLCDLLDAPTSTDLFPLEFLLEIGERIKDKKSIVRKVTLKRLCISYRAYAQRCSDDAPAWETKRFDWIPCALLRAITIPDVRLHAVEPVLASMFPAKMSADVRSTFWLRALNLADAFTIRCLKHLLLAKAQMQADMREYMMIRSKLSGMNKKDGEAALAKIFDAIKVHFSDQHKAKDAMMSLHAQKDGNIFRCIQTILNPETAFADAVKAEEDAIKRAKSSSQGVDLDFIKALLLKNQSAPFGREHVRGTLKAACKATRSTQSSKTSTAPQAVIVALEHLCVLAETFPKLFSGCGDEVDELLDAKDKQTVTLTCRIASEAASALKLTPRRGSIWQKLKAKCSRGDHEQAKLAIKALGLLQKGLDEQIDSTDALAGATAGQLAEVYFDMVEMLAEDLVSDQDLPAVLGAVGTIGRFHQQTFMLQLAEVEQYITHTLLMRPPTKGRVAVGVVSDLAHLQAYGLKALTKAAAHRTAADTVESSFTTRVIELLHSYAEPKSYVEAGIFEDYVSADAMHLRFTACKAMQIISRYAAIGLVKPDAWVCVSMFLHDCESATMRYEMISELKAGLVVRPNERMLPMMWAATLALALVDKDKSVRDLANDSFASWVATQRQRSAAVAEQAATNKSKDGSKFLLVHMPEYVLVYMVFLLTRHPLAPKTAEEGMEERGQRWRQVQLIVSAAVSILTNGTNGDAIPVTCKMLRRLKTTLDKVNPGNSELMYSLSDLVLFIVVDLAGAKGWDASKFPGHVVYPTQLFKTTPFMASGPPAKEGAQPGLGDYSHLPRGYVIVRSVPIASTSNKADPKQAQKRPRPKSTKSTAMGGKGKPLKQTKLSFTAGTRAMPERGARREPIVDVVDGDIENEFDEEDESEDDYEHVDTNTALVVVSSPPTSPGPLSENMTASTPARNRRVDKATRGDVQMTAAVDVDIDPEEKRSRRRRR</sequence>
<keyword evidence="3" id="KW-0498">Mitosis</keyword>
<dbReference type="SUPFAM" id="SSF48371">
    <property type="entry name" value="ARM repeat"/>
    <property type="match status" value="1"/>
</dbReference>
<evidence type="ECO:0000313" key="7">
    <source>
        <dbReference type="EMBL" id="OUS42443.1"/>
    </source>
</evidence>
<evidence type="ECO:0000256" key="1">
    <source>
        <dbReference type="ARBA" id="ARBA00004123"/>
    </source>
</evidence>
<reference evidence="7" key="1">
    <citation type="submission" date="2017-04" db="EMBL/GenBank/DDBJ databases">
        <title>Population genomics of picophytoplankton unveils novel chromosome hypervariability.</title>
        <authorList>
            <consortium name="DOE Joint Genome Institute"/>
            <person name="Blanc-Mathieu R."/>
            <person name="Krasovec M."/>
            <person name="Hebrard M."/>
            <person name="Yau S."/>
            <person name="Desgranges E."/>
            <person name="Martin J."/>
            <person name="Schackwitz W."/>
            <person name="Kuo A."/>
            <person name="Salin G."/>
            <person name="Donnadieu C."/>
            <person name="Desdevises Y."/>
            <person name="Sanchez-Ferandin S."/>
            <person name="Moreau H."/>
            <person name="Rivals E."/>
            <person name="Grigoriev I.V."/>
            <person name="Grimsley N."/>
            <person name="Eyre-Walker A."/>
            <person name="Piganeau G."/>
        </authorList>
    </citation>
    <scope>NUCLEOTIDE SEQUENCE [LARGE SCALE GENOMIC DNA]</scope>
    <source>
        <strain evidence="7">RCC 1115</strain>
    </source>
</reference>
<dbReference type="InterPro" id="IPR039776">
    <property type="entry name" value="Pds5"/>
</dbReference>
<dbReference type="GO" id="GO:0000785">
    <property type="term" value="C:chromatin"/>
    <property type="evidence" value="ECO:0007669"/>
    <property type="project" value="TreeGrafter"/>
</dbReference>
<dbReference type="PANTHER" id="PTHR12663">
    <property type="entry name" value="ANDROGEN INDUCED INHIBITOR OF PROLIFERATION AS3 / PDS5-RELATED"/>
    <property type="match status" value="1"/>
</dbReference>
<feature type="region of interest" description="Disordered" evidence="6">
    <location>
        <begin position="1275"/>
        <end position="1330"/>
    </location>
</feature>
<evidence type="ECO:0000256" key="2">
    <source>
        <dbReference type="ARBA" id="ARBA00022618"/>
    </source>
</evidence>
<protein>
    <submittedName>
        <fullName evidence="7">Armadillo-type protein</fullName>
    </submittedName>
</protein>
<keyword evidence="5" id="KW-0131">Cell cycle</keyword>
<dbReference type="GO" id="GO:0005634">
    <property type="term" value="C:nucleus"/>
    <property type="evidence" value="ECO:0007669"/>
    <property type="project" value="UniProtKB-SubCell"/>
</dbReference>
<dbReference type="Gene3D" id="1.25.10.10">
    <property type="entry name" value="Leucine-rich Repeat Variant"/>
    <property type="match status" value="1"/>
</dbReference>
<dbReference type="CDD" id="cd19953">
    <property type="entry name" value="PDS5"/>
    <property type="match status" value="1"/>
</dbReference>
<dbReference type="GO" id="GO:0035825">
    <property type="term" value="P:homologous recombination"/>
    <property type="evidence" value="ECO:0007669"/>
    <property type="project" value="UniProtKB-ARBA"/>
</dbReference>
<evidence type="ECO:0000256" key="5">
    <source>
        <dbReference type="ARBA" id="ARBA00023306"/>
    </source>
</evidence>
<dbReference type="GO" id="GO:0051301">
    <property type="term" value="P:cell division"/>
    <property type="evidence" value="ECO:0007669"/>
    <property type="project" value="UniProtKB-KW"/>
</dbReference>
<dbReference type="Proteomes" id="UP000195557">
    <property type="component" value="Unassembled WGS sequence"/>
</dbReference>
<comment type="subcellular location">
    <subcellularLocation>
        <location evidence="1">Nucleus</location>
    </subcellularLocation>
</comment>
<dbReference type="GO" id="GO:0007064">
    <property type="term" value="P:mitotic sister chromatid cohesion"/>
    <property type="evidence" value="ECO:0007669"/>
    <property type="project" value="InterPro"/>
</dbReference>
<dbReference type="InterPro" id="IPR011989">
    <property type="entry name" value="ARM-like"/>
</dbReference>
<dbReference type="InterPro" id="IPR016024">
    <property type="entry name" value="ARM-type_fold"/>
</dbReference>
<dbReference type="PANTHER" id="PTHR12663:SF0">
    <property type="entry name" value="PRECOCIOUS DISSOCIATION OF SISTERS 5, ISOFORM A"/>
    <property type="match status" value="1"/>
</dbReference>
<gene>
    <name evidence="7" type="ORF">BE221DRAFT_142124</name>
</gene>
<organism evidence="7">
    <name type="scientific">Ostreococcus tauri</name>
    <name type="common">Marine green alga</name>
    <dbReference type="NCBI Taxonomy" id="70448"/>
    <lineage>
        <taxon>Eukaryota</taxon>
        <taxon>Viridiplantae</taxon>
        <taxon>Chlorophyta</taxon>
        <taxon>Mamiellophyceae</taxon>
        <taxon>Mamiellales</taxon>
        <taxon>Bathycoccaceae</taxon>
        <taxon>Ostreococcus</taxon>
    </lineage>
</organism>
<evidence type="ECO:0000256" key="3">
    <source>
        <dbReference type="ARBA" id="ARBA00022776"/>
    </source>
</evidence>
<keyword evidence="4" id="KW-0539">Nucleus</keyword>
<dbReference type="GO" id="GO:0006281">
    <property type="term" value="P:DNA repair"/>
    <property type="evidence" value="ECO:0007669"/>
    <property type="project" value="TreeGrafter"/>
</dbReference>
<keyword evidence="2" id="KW-0132">Cell division</keyword>
<name>A0A1Y5I2Y7_OSTTA</name>
<feature type="region of interest" description="Disordered" evidence="6">
    <location>
        <begin position="1187"/>
        <end position="1239"/>
    </location>
</feature>
<proteinExistence type="predicted"/>
<accession>A0A1Y5I2Y7</accession>